<sequence length="267" mass="30050">MQIPVERWYDAIFQRRSRRQFNNKPVAPEVLTQLIDISKLLNKKISGAKVEIVNHSPDDVFKGAIGSYGKIKDAPAYVAFIGNIQDSYVQEKVGYIGECFILEATSMGLATCWVGGLFRPDEVKRQITITQNERVLAVSPLGYAPEQYSLQEKLMSSFASGHKRKDMEVICPQGFKTDWPAWVKSALVVGRLAPSAVNRQPWRFSVDTDAIKISVDNLKDSHHISKRLDCGIAMIHIEIGASHEGIRGQWEYLDQSDVAIFKVQKKI</sequence>
<evidence type="ECO:0000313" key="3">
    <source>
        <dbReference type="Proteomes" id="UP000010847"/>
    </source>
</evidence>
<name>W0EAA6_9FIRM</name>
<gene>
    <name evidence="2" type="ORF">DESME_02130</name>
</gene>
<protein>
    <submittedName>
        <fullName evidence="2">Nitroreductase</fullName>
    </submittedName>
</protein>
<dbReference type="OrthoDB" id="9814075at2"/>
<dbReference type="SUPFAM" id="SSF55469">
    <property type="entry name" value="FMN-dependent nitroreductase-like"/>
    <property type="match status" value="1"/>
</dbReference>
<dbReference type="Pfam" id="PF14512">
    <property type="entry name" value="TM1586_NiRdase"/>
    <property type="match status" value="1"/>
</dbReference>
<dbReference type="EMBL" id="CP007032">
    <property type="protein sequence ID" value="AHF06001.1"/>
    <property type="molecule type" value="Genomic_DNA"/>
</dbReference>
<feature type="domain" description="Putative nitroreductase TM1586" evidence="1">
    <location>
        <begin position="9"/>
        <end position="241"/>
    </location>
</feature>
<keyword evidence="3" id="KW-1185">Reference proteome</keyword>
<dbReference type="CDD" id="cd02062">
    <property type="entry name" value="Nitro_FMN_reductase"/>
    <property type="match status" value="1"/>
</dbReference>
<evidence type="ECO:0000313" key="2">
    <source>
        <dbReference type="EMBL" id="AHF06001.1"/>
    </source>
</evidence>
<accession>W0EAA6</accession>
<organism evidence="2 3">
    <name type="scientific">Desulfitobacterium metallireducens DSM 15288</name>
    <dbReference type="NCBI Taxonomy" id="871968"/>
    <lineage>
        <taxon>Bacteria</taxon>
        <taxon>Bacillati</taxon>
        <taxon>Bacillota</taxon>
        <taxon>Clostridia</taxon>
        <taxon>Eubacteriales</taxon>
        <taxon>Desulfitobacteriaceae</taxon>
        <taxon>Desulfitobacterium</taxon>
    </lineage>
</organism>
<dbReference type="Proteomes" id="UP000010847">
    <property type="component" value="Chromosome"/>
</dbReference>
<dbReference type="InterPro" id="IPR050627">
    <property type="entry name" value="Nitroreductase/BluB"/>
</dbReference>
<dbReference type="Gene3D" id="3.40.109.30">
    <property type="entry name" value="putative nitroreductase (tm1586), domain 2"/>
    <property type="match status" value="1"/>
</dbReference>
<dbReference type="STRING" id="871968.DESME_02130"/>
<dbReference type="KEGG" id="dmt:DESME_02130"/>
<dbReference type="InterPro" id="IPR029478">
    <property type="entry name" value="TM1586_NiRdase"/>
</dbReference>
<dbReference type="InterPro" id="IPR000415">
    <property type="entry name" value="Nitroreductase-like"/>
</dbReference>
<dbReference type="HOGENOM" id="CLU_070562_0_0_9"/>
<evidence type="ECO:0000259" key="1">
    <source>
        <dbReference type="Pfam" id="PF14512"/>
    </source>
</evidence>
<dbReference type="PANTHER" id="PTHR23026:SF123">
    <property type="entry name" value="NAD(P)H NITROREDUCTASE RV3131-RELATED"/>
    <property type="match status" value="1"/>
</dbReference>
<dbReference type="PANTHER" id="PTHR23026">
    <property type="entry name" value="NADPH NITROREDUCTASE"/>
    <property type="match status" value="1"/>
</dbReference>
<reference evidence="2 3" key="1">
    <citation type="submission" date="2013-12" db="EMBL/GenBank/DDBJ databases">
        <authorList>
            <consortium name="DOE Joint Genome Institute"/>
            <person name="Smidt H."/>
            <person name="Huntemann M."/>
            <person name="Han J."/>
            <person name="Chen A."/>
            <person name="Kyrpides N."/>
            <person name="Mavromatis K."/>
            <person name="Markowitz V."/>
            <person name="Palaniappan K."/>
            <person name="Ivanova N."/>
            <person name="Schaumberg A."/>
            <person name="Pati A."/>
            <person name="Liolios K."/>
            <person name="Nordberg H.P."/>
            <person name="Cantor M.N."/>
            <person name="Hua S.X."/>
            <person name="Woyke T."/>
        </authorList>
    </citation>
    <scope>NUCLEOTIDE SEQUENCE [LARGE SCALE GENOMIC DNA]</scope>
    <source>
        <strain evidence="3">DSM 15288</strain>
    </source>
</reference>
<dbReference type="AlphaFoldDB" id="W0EAA6"/>
<dbReference type="GO" id="GO:0016491">
    <property type="term" value="F:oxidoreductase activity"/>
    <property type="evidence" value="ECO:0007669"/>
    <property type="project" value="InterPro"/>
</dbReference>
<dbReference type="Gene3D" id="3.40.109.10">
    <property type="entry name" value="NADH Oxidase"/>
    <property type="match status" value="1"/>
</dbReference>
<proteinExistence type="predicted"/>
<dbReference type="RefSeq" id="WP_006716464.1">
    <property type="nucleotide sequence ID" value="NZ_CP007032.1"/>
</dbReference>
<dbReference type="eggNOG" id="COG0778">
    <property type="taxonomic scope" value="Bacteria"/>
</dbReference>